<proteinExistence type="inferred from homology"/>
<dbReference type="PANTHER" id="PTHR33493">
    <property type="entry name" value="LATE EMBRYOGENESIS ABUNDANT PROTEIN 6-RELATED"/>
    <property type="match status" value="1"/>
</dbReference>
<evidence type="ECO:0000256" key="2">
    <source>
        <dbReference type="SAM" id="Coils"/>
    </source>
</evidence>
<keyword evidence="5" id="KW-1185">Reference proteome</keyword>
<feature type="coiled-coil region" evidence="2">
    <location>
        <begin position="43"/>
        <end position="72"/>
    </location>
</feature>
<dbReference type="Proteomes" id="UP001497480">
    <property type="component" value="Unassembled WGS sequence"/>
</dbReference>
<dbReference type="EMBL" id="CAXHTB010000010">
    <property type="protein sequence ID" value="CAL0313671.1"/>
    <property type="molecule type" value="Genomic_DNA"/>
</dbReference>
<dbReference type="InterPro" id="IPR005513">
    <property type="entry name" value="LEA_1"/>
</dbReference>
<dbReference type="PANTHER" id="PTHR33493:SF6">
    <property type="entry name" value="LATE EMBRYOGENESIS ABUNDANT PROTEIN 6"/>
    <property type="match status" value="1"/>
</dbReference>
<dbReference type="GO" id="GO:0009793">
    <property type="term" value="P:embryo development ending in seed dormancy"/>
    <property type="evidence" value="ECO:0007669"/>
    <property type="project" value="InterPro"/>
</dbReference>
<keyword evidence="2" id="KW-0175">Coiled coil</keyword>
<evidence type="ECO:0000256" key="3">
    <source>
        <dbReference type="SAM" id="MobiDB-lite"/>
    </source>
</evidence>
<gene>
    <name evidence="4" type="ORF">LLUT_LOCUS14731</name>
</gene>
<accession>A0AAV1WW74</accession>
<evidence type="ECO:0000313" key="5">
    <source>
        <dbReference type="Proteomes" id="UP001497480"/>
    </source>
</evidence>
<protein>
    <submittedName>
        <fullName evidence="4">Uncharacterized protein</fullName>
    </submittedName>
</protein>
<feature type="region of interest" description="Disordered" evidence="3">
    <location>
        <begin position="79"/>
        <end position="117"/>
    </location>
</feature>
<sequence length="117" mass="12991">MQSAKDKLSNMALTAKEHIDICRATIDEKGEKAMAKTEEEKVIAHERAKARKAKAKMEMHEAKARHAEEKLKIKQYSLPSHEPPLVGSQQPLGAVAMPGKTHPSYPLGGNLTRNKHM</sequence>
<dbReference type="Pfam" id="PF03760">
    <property type="entry name" value="LEA_1"/>
    <property type="match status" value="1"/>
</dbReference>
<evidence type="ECO:0000256" key="1">
    <source>
        <dbReference type="ARBA" id="ARBA00010975"/>
    </source>
</evidence>
<organism evidence="4 5">
    <name type="scientific">Lupinus luteus</name>
    <name type="common">European yellow lupine</name>
    <dbReference type="NCBI Taxonomy" id="3873"/>
    <lineage>
        <taxon>Eukaryota</taxon>
        <taxon>Viridiplantae</taxon>
        <taxon>Streptophyta</taxon>
        <taxon>Embryophyta</taxon>
        <taxon>Tracheophyta</taxon>
        <taxon>Spermatophyta</taxon>
        <taxon>Magnoliopsida</taxon>
        <taxon>eudicotyledons</taxon>
        <taxon>Gunneridae</taxon>
        <taxon>Pentapetalae</taxon>
        <taxon>rosids</taxon>
        <taxon>fabids</taxon>
        <taxon>Fabales</taxon>
        <taxon>Fabaceae</taxon>
        <taxon>Papilionoideae</taxon>
        <taxon>50 kb inversion clade</taxon>
        <taxon>genistoids sensu lato</taxon>
        <taxon>core genistoids</taxon>
        <taxon>Genisteae</taxon>
        <taxon>Lupinus</taxon>
    </lineage>
</organism>
<reference evidence="4 5" key="1">
    <citation type="submission" date="2024-03" db="EMBL/GenBank/DDBJ databases">
        <authorList>
            <person name="Martinez-Hernandez J."/>
        </authorList>
    </citation>
    <scope>NUCLEOTIDE SEQUENCE [LARGE SCALE GENOMIC DNA]</scope>
</reference>
<comment type="similarity">
    <text evidence="1">Belongs to the LEA type 1 family.</text>
</comment>
<evidence type="ECO:0000313" key="4">
    <source>
        <dbReference type="EMBL" id="CAL0313671.1"/>
    </source>
</evidence>
<comment type="caution">
    <text evidence="4">The sequence shown here is derived from an EMBL/GenBank/DDBJ whole genome shotgun (WGS) entry which is preliminary data.</text>
</comment>
<dbReference type="AlphaFoldDB" id="A0AAV1WW74"/>
<name>A0AAV1WW74_LUPLU</name>